<dbReference type="KEGG" id="aser:Asera_61300"/>
<evidence type="ECO:0008006" key="5">
    <source>
        <dbReference type="Google" id="ProtNLM"/>
    </source>
</evidence>
<protein>
    <recommendedName>
        <fullName evidence="5">DUF4233 domain-containing protein</fullName>
    </recommendedName>
</protein>
<evidence type="ECO:0000313" key="3">
    <source>
        <dbReference type="EMBL" id="BCJ32022.1"/>
    </source>
</evidence>
<feature type="compositionally biased region" description="Low complexity" evidence="1">
    <location>
        <begin position="12"/>
        <end position="29"/>
    </location>
</feature>
<keyword evidence="4" id="KW-1185">Reference proteome</keyword>
<accession>A0A810LBT2</accession>
<gene>
    <name evidence="3" type="ORF">Asera_61300</name>
</gene>
<dbReference type="RefSeq" id="WP_244844090.1">
    <property type="nucleotide sequence ID" value="NZ_AP023354.1"/>
</dbReference>
<feature type="compositionally biased region" description="Low complexity" evidence="1">
    <location>
        <begin position="35"/>
        <end position="63"/>
    </location>
</feature>
<name>A0A810LBT2_9ACTN</name>
<feature type="transmembrane region" description="Helical" evidence="2">
    <location>
        <begin position="161"/>
        <end position="180"/>
    </location>
</feature>
<evidence type="ECO:0000313" key="4">
    <source>
        <dbReference type="Proteomes" id="UP000680750"/>
    </source>
</evidence>
<feature type="transmembrane region" description="Helical" evidence="2">
    <location>
        <begin position="187"/>
        <end position="220"/>
    </location>
</feature>
<evidence type="ECO:0000256" key="1">
    <source>
        <dbReference type="SAM" id="MobiDB-lite"/>
    </source>
</evidence>
<sequence length="231" mass="22904">MTDERPDQARDPGTAGAPGTPANGTPANGMRAEAAEPAGPADGAKPAGAAAPAGAAEPASGAEPAEHADGGETTDRSEPAEPAGGSESTEPADRTETAEGAEAVDGAEPAGAGTDGGWAPVSGLRNPAGALRGAGAGVLSIEALVLLLAVLPLRMLKAPGWGMAAVAILAALAIVLIGLLKRRWAWYAGIVLQALVIATGVAHWAIAVIGCLFAAIWLYVLHVRRTVLGRI</sequence>
<feature type="compositionally biased region" description="Basic and acidic residues" evidence="1">
    <location>
        <begin position="1"/>
        <end position="10"/>
    </location>
</feature>
<keyword evidence="2" id="KW-0472">Membrane</keyword>
<dbReference type="Proteomes" id="UP000680750">
    <property type="component" value="Chromosome"/>
</dbReference>
<dbReference type="EMBL" id="AP023354">
    <property type="protein sequence ID" value="BCJ32022.1"/>
    <property type="molecule type" value="Genomic_DNA"/>
</dbReference>
<keyword evidence="2" id="KW-1133">Transmembrane helix</keyword>
<keyword evidence="2" id="KW-0812">Transmembrane</keyword>
<evidence type="ECO:0000256" key="2">
    <source>
        <dbReference type="SAM" id="Phobius"/>
    </source>
</evidence>
<feature type="compositionally biased region" description="Basic and acidic residues" evidence="1">
    <location>
        <begin position="64"/>
        <end position="79"/>
    </location>
</feature>
<dbReference type="AlphaFoldDB" id="A0A810LBT2"/>
<dbReference type="Pfam" id="PF14017">
    <property type="entry name" value="DUF4233"/>
    <property type="match status" value="1"/>
</dbReference>
<reference evidence="3" key="1">
    <citation type="submission" date="2020-08" db="EMBL/GenBank/DDBJ databases">
        <title>Whole genome shotgun sequence of Actinocatenispora sera NBRC 101916.</title>
        <authorList>
            <person name="Komaki H."/>
            <person name="Tamura T."/>
        </authorList>
    </citation>
    <scope>NUCLEOTIDE SEQUENCE</scope>
    <source>
        <strain evidence="3">NBRC 101916</strain>
    </source>
</reference>
<feature type="region of interest" description="Disordered" evidence="1">
    <location>
        <begin position="1"/>
        <end position="119"/>
    </location>
</feature>
<feature type="transmembrane region" description="Helical" evidence="2">
    <location>
        <begin position="134"/>
        <end position="155"/>
    </location>
</feature>
<proteinExistence type="predicted"/>
<dbReference type="InterPro" id="IPR025327">
    <property type="entry name" value="DUF4233"/>
</dbReference>
<organism evidence="3 4">
    <name type="scientific">Actinocatenispora sera</name>
    <dbReference type="NCBI Taxonomy" id="390989"/>
    <lineage>
        <taxon>Bacteria</taxon>
        <taxon>Bacillati</taxon>
        <taxon>Actinomycetota</taxon>
        <taxon>Actinomycetes</taxon>
        <taxon>Micromonosporales</taxon>
        <taxon>Micromonosporaceae</taxon>
        <taxon>Actinocatenispora</taxon>
    </lineage>
</organism>